<dbReference type="Pfam" id="PF04321">
    <property type="entry name" value="RmlD_sub_bind"/>
    <property type="match status" value="1"/>
</dbReference>
<comment type="pathway">
    <text evidence="1 6">Carbohydrate biosynthesis; dTDP-L-rhamnose biosynthesis.</text>
</comment>
<comment type="function">
    <text evidence="6">Catalyzes the reduction of dTDP-6-deoxy-L-lyxo-4-hexulose to yield dTDP-L-rhamnose.</text>
</comment>
<dbReference type="RefSeq" id="WP_188952216.1">
    <property type="nucleotide sequence ID" value="NZ_BMIB01000002.1"/>
</dbReference>
<dbReference type="CDD" id="cd05254">
    <property type="entry name" value="dTDP_HR_like_SDR_e"/>
    <property type="match status" value="1"/>
</dbReference>
<comment type="caution">
    <text evidence="8">The sequence shown here is derived from an EMBL/GenBank/DDBJ whole genome shotgun (WGS) entry which is preliminary data.</text>
</comment>
<sequence length="296" mass="32389">MKILVTGANGFLGQHLCLYLQQAGHEVIATGRGNSRLPATFVQKYAAADLTNATEVHALVQQTQPDVIIHSAAMSKPDECHVQREACLLHNVEVTRYLTDAANSLNKPVHFIYVSTDFVLPDNGPHDETVTPAPLNFYGESKLQSEQLVASAMKHYAIIRPVFMYGAVWEGLRGGFVQWVRQSLEQGKPIKVVNDQLRTPTYVGDICQGLEAIARLQKNGIYHLSGKEEITPYQMALAVANELQLDSAVITPVTADTFPEIVQRAKKAGLIIRKAEQELAFAPVGFAAGIKESLSA</sequence>
<evidence type="ECO:0000256" key="2">
    <source>
        <dbReference type="ARBA" id="ARBA00010944"/>
    </source>
</evidence>
<comment type="similarity">
    <text evidence="2 6">Belongs to the dTDP-4-dehydrorhamnose reductase family.</text>
</comment>
<evidence type="ECO:0000313" key="8">
    <source>
        <dbReference type="EMBL" id="GGH67679.1"/>
    </source>
</evidence>
<dbReference type="EMBL" id="BMIB01000002">
    <property type="protein sequence ID" value="GGH67679.1"/>
    <property type="molecule type" value="Genomic_DNA"/>
</dbReference>
<keyword evidence="6" id="KW-0521">NADP</keyword>
<organism evidence="8 9">
    <name type="scientific">Filimonas zeae</name>
    <dbReference type="NCBI Taxonomy" id="1737353"/>
    <lineage>
        <taxon>Bacteria</taxon>
        <taxon>Pseudomonadati</taxon>
        <taxon>Bacteroidota</taxon>
        <taxon>Chitinophagia</taxon>
        <taxon>Chitinophagales</taxon>
        <taxon>Chitinophagaceae</taxon>
        <taxon>Filimonas</taxon>
    </lineage>
</organism>
<dbReference type="InterPro" id="IPR036291">
    <property type="entry name" value="NAD(P)-bd_dom_sf"/>
</dbReference>
<dbReference type="GO" id="GO:0048269">
    <property type="term" value="C:methionine adenosyltransferase complex"/>
    <property type="evidence" value="ECO:0007669"/>
    <property type="project" value="TreeGrafter"/>
</dbReference>
<keyword evidence="6" id="KW-0560">Oxidoreductase</keyword>
<accession>A0A917MVZ6</accession>
<dbReference type="InterPro" id="IPR029903">
    <property type="entry name" value="RmlD-like-bd"/>
</dbReference>
<proteinExistence type="inferred from homology"/>
<keyword evidence="9" id="KW-1185">Reference proteome</keyword>
<dbReference type="SUPFAM" id="SSF51735">
    <property type="entry name" value="NAD(P)-binding Rossmann-fold domains"/>
    <property type="match status" value="1"/>
</dbReference>
<evidence type="ECO:0000256" key="1">
    <source>
        <dbReference type="ARBA" id="ARBA00004781"/>
    </source>
</evidence>
<evidence type="ECO:0000256" key="3">
    <source>
        <dbReference type="ARBA" id="ARBA00012929"/>
    </source>
</evidence>
<dbReference type="AlphaFoldDB" id="A0A917MVZ6"/>
<dbReference type="PANTHER" id="PTHR10491">
    <property type="entry name" value="DTDP-4-DEHYDRORHAMNOSE REDUCTASE"/>
    <property type="match status" value="1"/>
</dbReference>
<evidence type="ECO:0000313" key="9">
    <source>
        <dbReference type="Proteomes" id="UP000627292"/>
    </source>
</evidence>
<name>A0A917MVZ6_9BACT</name>
<dbReference type="GO" id="GO:0008831">
    <property type="term" value="F:dTDP-4-dehydrorhamnose reductase activity"/>
    <property type="evidence" value="ECO:0007669"/>
    <property type="project" value="UniProtKB-EC"/>
</dbReference>
<dbReference type="EC" id="1.1.1.133" evidence="3 6"/>
<dbReference type="Proteomes" id="UP000627292">
    <property type="component" value="Unassembled WGS sequence"/>
</dbReference>
<dbReference type="GO" id="GO:0006556">
    <property type="term" value="P:S-adenosylmethionine biosynthetic process"/>
    <property type="evidence" value="ECO:0007669"/>
    <property type="project" value="TreeGrafter"/>
</dbReference>
<dbReference type="InterPro" id="IPR005913">
    <property type="entry name" value="dTDP_dehydrorham_reduct"/>
</dbReference>
<dbReference type="Gene3D" id="3.40.50.720">
    <property type="entry name" value="NAD(P)-binding Rossmann-like Domain"/>
    <property type="match status" value="1"/>
</dbReference>
<evidence type="ECO:0000256" key="5">
    <source>
        <dbReference type="ARBA" id="ARBA00048200"/>
    </source>
</evidence>
<comment type="catalytic activity">
    <reaction evidence="5">
        <text>dTDP-beta-L-rhamnose + NADP(+) = dTDP-4-dehydro-beta-L-rhamnose + NADPH + H(+)</text>
        <dbReference type="Rhea" id="RHEA:21796"/>
        <dbReference type="ChEBI" id="CHEBI:15378"/>
        <dbReference type="ChEBI" id="CHEBI:57510"/>
        <dbReference type="ChEBI" id="CHEBI:57783"/>
        <dbReference type="ChEBI" id="CHEBI:58349"/>
        <dbReference type="ChEBI" id="CHEBI:62830"/>
        <dbReference type="EC" id="1.1.1.133"/>
    </reaction>
</comment>
<dbReference type="PANTHER" id="PTHR10491:SF4">
    <property type="entry name" value="METHIONINE ADENOSYLTRANSFERASE 2 SUBUNIT BETA"/>
    <property type="match status" value="1"/>
</dbReference>
<evidence type="ECO:0000259" key="7">
    <source>
        <dbReference type="Pfam" id="PF04321"/>
    </source>
</evidence>
<reference evidence="8" key="1">
    <citation type="journal article" date="2014" name="Int. J. Syst. Evol. Microbiol.">
        <title>Complete genome sequence of Corynebacterium casei LMG S-19264T (=DSM 44701T), isolated from a smear-ripened cheese.</title>
        <authorList>
            <consortium name="US DOE Joint Genome Institute (JGI-PGF)"/>
            <person name="Walter F."/>
            <person name="Albersmeier A."/>
            <person name="Kalinowski J."/>
            <person name="Ruckert C."/>
        </authorList>
    </citation>
    <scope>NUCLEOTIDE SEQUENCE</scope>
    <source>
        <strain evidence="8">CGMCC 1.15290</strain>
    </source>
</reference>
<gene>
    <name evidence="8" type="ORF">GCM10011379_23210</name>
</gene>
<evidence type="ECO:0000256" key="6">
    <source>
        <dbReference type="RuleBase" id="RU364082"/>
    </source>
</evidence>
<reference evidence="8" key="2">
    <citation type="submission" date="2020-09" db="EMBL/GenBank/DDBJ databases">
        <authorList>
            <person name="Sun Q."/>
            <person name="Zhou Y."/>
        </authorList>
    </citation>
    <scope>NUCLEOTIDE SEQUENCE</scope>
    <source>
        <strain evidence="8">CGMCC 1.15290</strain>
    </source>
</reference>
<dbReference type="GO" id="GO:0048270">
    <property type="term" value="F:methionine adenosyltransferase regulator activity"/>
    <property type="evidence" value="ECO:0007669"/>
    <property type="project" value="TreeGrafter"/>
</dbReference>
<protein>
    <recommendedName>
        <fullName evidence="4 6">dTDP-4-dehydrorhamnose reductase</fullName>
        <ecNumber evidence="3 6">1.1.1.133</ecNumber>
    </recommendedName>
</protein>
<feature type="domain" description="RmlD-like substrate binding" evidence="7">
    <location>
        <begin position="1"/>
        <end position="294"/>
    </location>
</feature>
<evidence type="ECO:0000256" key="4">
    <source>
        <dbReference type="ARBA" id="ARBA00017099"/>
    </source>
</evidence>